<dbReference type="EnsemblPlants" id="Bo5g123230.1">
    <property type="protein sequence ID" value="Bo5g123230.1"/>
    <property type="gene ID" value="Bo5g123230"/>
</dbReference>
<feature type="chain" id="PRO_5002259430" description="Knottin scorpion toxin-like domain-containing protein" evidence="1">
    <location>
        <begin position="25"/>
        <end position="95"/>
    </location>
</feature>
<reference evidence="2" key="2">
    <citation type="submission" date="2015-03" db="UniProtKB">
        <authorList>
            <consortium name="EnsemblPlants"/>
        </authorList>
    </citation>
    <scope>IDENTIFICATION</scope>
</reference>
<reference evidence="2 3" key="1">
    <citation type="journal article" date="2014" name="Genome Biol.">
        <title>Transcriptome and methylome profiling reveals relics of genome dominance in the mesopolyploid Brassica oleracea.</title>
        <authorList>
            <person name="Parkin I.A."/>
            <person name="Koh C."/>
            <person name="Tang H."/>
            <person name="Robinson S.J."/>
            <person name="Kagale S."/>
            <person name="Clarke W.E."/>
            <person name="Town C.D."/>
            <person name="Nixon J."/>
            <person name="Krishnakumar V."/>
            <person name="Bidwell S.L."/>
            <person name="Denoeud F."/>
            <person name="Belcram H."/>
            <person name="Links M.G."/>
            <person name="Just J."/>
            <person name="Clarke C."/>
            <person name="Bender T."/>
            <person name="Huebert T."/>
            <person name="Mason A.S."/>
            <person name="Pires J.C."/>
            <person name="Barker G."/>
            <person name="Moore J."/>
            <person name="Walley P.G."/>
            <person name="Manoli S."/>
            <person name="Batley J."/>
            <person name="Edwards D."/>
            <person name="Nelson M.N."/>
            <person name="Wang X."/>
            <person name="Paterson A.H."/>
            <person name="King G."/>
            <person name="Bancroft I."/>
            <person name="Chalhoub B."/>
            <person name="Sharpe A.G."/>
        </authorList>
    </citation>
    <scope>NUCLEOTIDE SEQUENCE</scope>
    <source>
        <strain evidence="2 3">cv. TO1000</strain>
    </source>
</reference>
<dbReference type="AlphaFoldDB" id="A0A0D3CJD0"/>
<feature type="signal peptide" evidence="1">
    <location>
        <begin position="1"/>
        <end position="24"/>
    </location>
</feature>
<evidence type="ECO:0000313" key="2">
    <source>
        <dbReference type="EnsemblPlants" id="Bo5g123230.1"/>
    </source>
</evidence>
<dbReference type="HOGENOM" id="CLU_183259_0_0_1"/>
<keyword evidence="1" id="KW-0732">Signal</keyword>
<evidence type="ECO:0008006" key="4">
    <source>
        <dbReference type="Google" id="ProtNLM"/>
    </source>
</evidence>
<keyword evidence="3" id="KW-1185">Reference proteome</keyword>
<organism evidence="2 3">
    <name type="scientific">Brassica oleracea var. oleracea</name>
    <dbReference type="NCBI Taxonomy" id="109376"/>
    <lineage>
        <taxon>Eukaryota</taxon>
        <taxon>Viridiplantae</taxon>
        <taxon>Streptophyta</taxon>
        <taxon>Embryophyta</taxon>
        <taxon>Tracheophyta</taxon>
        <taxon>Spermatophyta</taxon>
        <taxon>Magnoliopsida</taxon>
        <taxon>eudicotyledons</taxon>
        <taxon>Gunneridae</taxon>
        <taxon>Pentapetalae</taxon>
        <taxon>rosids</taxon>
        <taxon>malvids</taxon>
        <taxon>Brassicales</taxon>
        <taxon>Brassicaceae</taxon>
        <taxon>Brassiceae</taxon>
        <taxon>Brassica</taxon>
    </lineage>
</organism>
<dbReference type="Proteomes" id="UP000032141">
    <property type="component" value="Chromosome C5"/>
</dbReference>
<sequence length="95" mass="10901">MVITMKTLVMFVFTTFFIISFVDSLDCHPPTAVTIPANSPSYGLSMGTIICFRLTVSCYSGGFVQCKRICEERNYYCKQCSQDECYCETKSMRRR</sequence>
<evidence type="ECO:0000313" key="3">
    <source>
        <dbReference type="Proteomes" id="UP000032141"/>
    </source>
</evidence>
<accession>A0A0D3CJD0</accession>
<evidence type="ECO:0000256" key="1">
    <source>
        <dbReference type="SAM" id="SignalP"/>
    </source>
</evidence>
<dbReference type="Gramene" id="Bo5g123230.1">
    <property type="protein sequence ID" value="Bo5g123230.1"/>
    <property type="gene ID" value="Bo5g123230"/>
</dbReference>
<proteinExistence type="predicted"/>
<protein>
    <recommendedName>
        <fullName evidence="4">Knottin scorpion toxin-like domain-containing protein</fullName>
    </recommendedName>
</protein>
<name>A0A0D3CJD0_BRAOL</name>